<dbReference type="InterPro" id="IPR003423">
    <property type="entry name" value="OMP_efflux"/>
</dbReference>
<organism evidence="9 10">
    <name type="scientific">Aminithiophilus ramosus</name>
    <dbReference type="NCBI Taxonomy" id="3029084"/>
    <lineage>
        <taxon>Bacteria</taxon>
        <taxon>Thermotogati</taxon>
        <taxon>Synergistota</taxon>
        <taxon>Synergistia</taxon>
        <taxon>Synergistales</taxon>
        <taxon>Aminithiophilaceae</taxon>
        <taxon>Aminithiophilus</taxon>
    </lineage>
</organism>
<evidence type="ECO:0000256" key="4">
    <source>
        <dbReference type="ARBA" id="ARBA00022452"/>
    </source>
</evidence>
<comment type="similarity">
    <text evidence="2">Belongs to the outer membrane factor (OMF) (TC 1.B.17) family.</text>
</comment>
<feature type="signal peptide" evidence="8">
    <location>
        <begin position="1"/>
        <end position="22"/>
    </location>
</feature>
<dbReference type="PANTHER" id="PTHR30026">
    <property type="entry name" value="OUTER MEMBRANE PROTEIN TOLC"/>
    <property type="match status" value="1"/>
</dbReference>
<evidence type="ECO:0000256" key="7">
    <source>
        <dbReference type="ARBA" id="ARBA00023237"/>
    </source>
</evidence>
<sequence>MFRRVMTLVFLFSLLGASPCRGAEEKGAPPGSVLDLESCLLVVLKKNPSIEADRFKAQALREDARVVVANQKTNVSLSGSFERWTYYPDSRSDQTLSLVLRQNVDVSGLYRETERKALFAYRQALHDYAATINSVLSEAEQAYWKAFFARRKADLLEAVLEERRQALDLLELQLSQQLVTKIDVTKGRVNLEEGLLALEEAKASEIQALEELAWYAGGERLVPLQEGPDPVPSLPGSLDEALRNNPKLASARTGVDYSRTLLALAAKGRTPTVQLQATYRLWTDYTYPYSDVEENEWDLLLYVDIPLVDGGKEKADVRKNVNLVEESLRRLRAADDEIRLHYRQACDEWASAMRKVEVLERQQRHTDENQSDIWTLFQERLKDTLALMDAFEKDQQAKTQLVEARLDVCLAEAKAREALGHYLERVPKDRLEGGSP</sequence>
<dbReference type="InterPro" id="IPR051906">
    <property type="entry name" value="TolC-like"/>
</dbReference>
<evidence type="ECO:0000256" key="1">
    <source>
        <dbReference type="ARBA" id="ARBA00004442"/>
    </source>
</evidence>
<evidence type="ECO:0000256" key="6">
    <source>
        <dbReference type="ARBA" id="ARBA00023136"/>
    </source>
</evidence>
<dbReference type="EMBL" id="CP072943">
    <property type="protein sequence ID" value="QTX33317.1"/>
    <property type="molecule type" value="Genomic_DNA"/>
</dbReference>
<name>A0A9Q7ARA4_9BACT</name>
<dbReference type="GO" id="GO:1990281">
    <property type="term" value="C:efflux pump complex"/>
    <property type="evidence" value="ECO:0007669"/>
    <property type="project" value="TreeGrafter"/>
</dbReference>
<keyword evidence="3" id="KW-0813">Transport</keyword>
<evidence type="ECO:0000256" key="5">
    <source>
        <dbReference type="ARBA" id="ARBA00022692"/>
    </source>
</evidence>
<dbReference type="RefSeq" id="WP_274374598.1">
    <property type="nucleotide sequence ID" value="NZ_CP072943.1"/>
</dbReference>
<comment type="subcellular location">
    <subcellularLocation>
        <location evidence="1">Cell outer membrane</location>
    </subcellularLocation>
</comment>
<dbReference type="Gene3D" id="1.20.1600.10">
    <property type="entry name" value="Outer membrane efflux proteins (OEP)"/>
    <property type="match status" value="1"/>
</dbReference>
<dbReference type="AlphaFoldDB" id="A0A9Q7ARA4"/>
<dbReference type="PANTHER" id="PTHR30026:SF20">
    <property type="entry name" value="OUTER MEMBRANE PROTEIN TOLC"/>
    <property type="match status" value="1"/>
</dbReference>
<dbReference type="SUPFAM" id="SSF56954">
    <property type="entry name" value="Outer membrane efflux proteins (OEP)"/>
    <property type="match status" value="1"/>
</dbReference>
<proteinExistence type="inferred from homology"/>
<keyword evidence="8" id="KW-0732">Signal</keyword>
<keyword evidence="6" id="KW-0472">Membrane</keyword>
<evidence type="ECO:0000313" key="9">
    <source>
        <dbReference type="EMBL" id="QTX33317.1"/>
    </source>
</evidence>
<dbReference type="GO" id="GO:0009279">
    <property type="term" value="C:cell outer membrane"/>
    <property type="evidence" value="ECO:0007669"/>
    <property type="project" value="UniProtKB-SubCell"/>
</dbReference>
<reference evidence="10" key="1">
    <citation type="submission" date="2021-04" db="EMBL/GenBank/DDBJ databases">
        <title>A novel Synergistetes isolate from a pyrite-forming mixed culture.</title>
        <authorList>
            <person name="Bunk B."/>
            <person name="Sproer C."/>
            <person name="Spring S."/>
            <person name="Pester M."/>
        </authorList>
    </citation>
    <scope>NUCLEOTIDE SEQUENCE [LARGE SCALE GENOMIC DNA]</scope>
    <source>
        <strain evidence="10">J.5.4.2-T.3.5.2</strain>
    </source>
</reference>
<protein>
    <submittedName>
        <fullName evidence="9">TolC family protein</fullName>
    </submittedName>
</protein>
<accession>A0A9Q7ARA4</accession>
<keyword evidence="7" id="KW-0998">Cell outer membrane</keyword>
<gene>
    <name evidence="9" type="ORF">KAR29_05410</name>
</gene>
<keyword evidence="4" id="KW-1134">Transmembrane beta strand</keyword>
<evidence type="ECO:0000256" key="3">
    <source>
        <dbReference type="ARBA" id="ARBA00022448"/>
    </source>
</evidence>
<dbReference type="Pfam" id="PF02321">
    <property type="entry name" value="OEP"/>
    <property type="match status" value="2"/>
</dbReference>
<evidence type="ECO:0000256" key="2">
    <source>
        <dbReference type="ARBA" id="ARBA00007613"/>
    </source>
</evidence>
<dbReference type="Proteomes" id="UP000671879">
    <property type="component" value="Chromosome"/>
</dbReference>
<feature type="chain" id="PRO_5040345490" evidence="8">
    <location>
        <begin position="23"/>
        <end position="436"/>
    </location>
</feature>
<dbReference type="KEGG" id="aram:KAR29_05410"/>
<dbReference type="GO" id="GO:0015288">
    <property type="term" value="F:porin activity"/>
    <property type="evidence" value="ECO:0007669"/>
    <property type="project" value="TreeGrafter"/>
</dbReference>
<evidence type="ECO:0000256" key="8">
    <source>
        <dbReference type="SAM" id="SignalP"/>
    </source>
</evidence>
<evidence type="ECO:0000313" key="10">
    <source>
        <dbReference type="Proteomes" id="UP000671879"/>
    </source>
</evidence>
<keyword evidence="10" id="KW-1185">Reference proteome</keyword>
<dbReference type="GO" id="GO:0015562">
    <property type="term" value="F:efflux transmembrane transporter activity"/>
    <property type="evidence" value="ECO:0007669"/>
    <property type="project" value="InterPro"/>
</dbReference>
<keyword evidence="5" id="KW-0812">Transmembrane</keyword>